<sequence>MGKMEFVGLPVNEAILVATSALRHDGVVLNSPGSFMFPTQVILSEHDNEMSRRLMRILKKLRESDPSYYQLPYLVRQGEQPKEGLLLLVNLEDQMGGTSGYVDWIILQIHRQVQQNT</sequence>
<evidence type="ECO:0000313" key="2">
    <source>
        <dbReference type="Proteomes" id="UP000325315"/>
    </source>
</evidence>
<gene>
    <name evidence="1" type="ORF">EPI10_023034</name>
</gene>
<comment type="caution">
    <text evidence="1">The sequence shown here is derived from an EMBL/GenBank/DDBJ whole genome shotgun (WGS) entry which is preliminary data.</text>
</comment>
<keyword evidence="2" id="KW-1185">Reference proteome</keyword>
<dbReference type="InterPro" id="IPR029006">
    <property type="entry name" value="ADF-H/Gelsolin-like_dom_sf"/>
</dbReference>
<accession>A0A5B6VTY7</accession>
<dbReference type="Gene3D" id="3.40.20.10">
    <property type="entry name" value="Severin"/>
    <property type="match status" value="1"/>
</dbReference>
<dbReference type="SUPFAM" id="SSF82754">
    <property type="entry name" value="C-terminal, gelsolin-like domain of Sec23/24"/>
    <property type="match status" value="1"/>
</dbReference>
<proteinExistence type="predicted"/>
<protein>
    <submittedName>
        <fullName evidence="1">Protein transport protein Sec24-like</fullName>
    </submittedName>
</protein>
<dbReference type="OrthoDB" id="49016at2759"/>
<reference evidence="2" key="1">
    <citation type="journal article" date="2019" name="Plant Biotechnol. J.">
        <title>Genome sequencing of the Australian wild diploid species Gossypium australe highlights disease resistance and delayed gland morphogenesis.</title>
        <authorList>
            <person name="Cai Y."/>
            <person name="Cai X."/>
            <person name="Wang Q."/>
            <person name="Wang P."/>
            <person name="Zhang Y."/>
            <person name="Cai C."/>
            <person name="Xu Y."/>
            <person name="Wang K."/>
            <person name="Zhou Z."/>
            <person name="Wang C."/>
            <person name="Geng S."/>
            <person name="Li B."/>
            <person name="Dong Q."/>
            <person name="Hou Y."/>
            <person name="Wang H."/>
            <person name="Ai P."/>
            <person name="Liu Z."/>
            <person name="Yi F."/>
            <person name="Sun M."/>
            <person name="An G."/>
            <person name="Cheng J."/>
            <person name="Zhang Y."/>
            <person name="Shi Q."/>
            <person name="Xie Y."/>
            <person name="Shi X."/>
            <person name="Chang Y."/>
            <person name="Huang F."/>
            <person name="Chen Y."/>
            <person name="Hong S."/>
            <person name="Mi L."/>
            <person name="Sun Q."/>
            <person name="Zhang L."/>
            <person name="Zhou B."/>
            <person name="Peng R."/>
            <person name="Zhang X."/>
            <person name="Liu F."/>
        </authorList>
    </citation>
    <scope>NUCLEOTIDE SEQUENCE [LARGE SCALE GENOMIC DNA]</scope>
    <source>
        <strain evidence="2">cv. PA1801</strain>
    </source>
</reference>
<name>A0A5B6VTY7_9ROSI</name>
<dbReference type="Proteomes" id="UP000325315">
    <property type="component" value="Unassembled WGS sequence"/>
</dbReference>
<evidence type="ECO:0000313" key="1">
    <source>
        <dbReference type="EMBL" id="KAA3472563.1"/>
    </source>
</evidence>
<dbReference type="EMBL" id="SMMG02000005">
    <property type="protein sequence ID" value="KAA3472563.1"/>
    <property type="molecule type" value="Genomic_DNA"/>
</dbReference>
<dbReference type="AlphaFoldDB" id="A0A5B6VTY7"/>
<organism evidence="1 2">
    <name type="scientific">Gossypium australe</name>
    <dbReference type="NCBI Taxonomy" id="47621"/>
    <lineage>
        <taxon>Eukaryota</taxon>
        <taxon>Viridiplantae</taxon>
        <taxon>Streptophyta</taxon>
        <taxon>Embryophyta</taxon>
        <taxon>Tracheophyta</taxon>
        <taxon>Spermatophyta</taxon>
        <taxon>Magnoliopsida</taxon>
        <taxon>eudicotyledons</taxon>
        <taxon>Gunneridae</taxon>
        <taxon>Pentapetalae</taxon>
        <taxon>rosids</taxon>
        <taxon>malvids</taxon>
        <taxon>Malvales</taxon>
        <taxon>Malvaceae</taxon>
        <taxon>Malvoideae</taxon>
        <taxon>Gossypium</taxon>
    </lineage>
</organism>
<dbReference type="InterPro" id="IPR036180">
    <property type="entry name" value="Gelsolin-like_dom_sf"/>
</dbReference>